<comment type="subcellular location">
    <subcellularLocation>
        <location evidence="1">Cell inner membrane</location>
        <topology evidence="1">Multi-pass membrane protein</topology>
    </subcellularLocation>
</comment>
<dbReference type="Proteomes" id="UP000178977">
    <property type="component" value="Unassembled WGS sequence"/>
</dbReference>
<evidence type="ECO:0000256" key="1">
    <source>
        <dbReference type="ARBA" id="ARBA00004429"/>
    </source>
</evidence>
<comment type="caution">
    <text evidence="10">The sequence shown here is derived from an EMBL/GenBank/DDBJ whole genome shotgun (WGS) entry which is preliminary data.</text>
</comment>
<dbReference type="PANTHER" id="PTHR30012:SF4">
    <property type="entry name" value="MSHA BIOGENESIS PROTEIN MSHG"/>
    <property type="match status" value="1"/>
</dbReference>
<dbReference type="InterPro" id="IPR042094">
    <property type="entry name" value="T2SS_GspF_sf"/>
</dbReference>
<evidence type="ECO:0000313" key="11">
    <source>
        <dbReference type="Proteomes" id="UP000178977"/>
    </source>
</evidence>
<feature type="transmembrane region" description="Helical" evidence="8">
    <location>
        <begin position="376"/>
        <end position="397"/>
    </location>
</feature>
<keyword evidence="6 8" id="KW-1133">Transmembrane helix</keyword>
<proteinExistence type="inferred from homology"/>
<gene>
    <name evidence="10" type="ORF">A3A44_00235</name>
</gene>
<feature type="transmembrane region" description="Helical" evidence="8">
    <location>
        <begin position="219"/>
        <end position="239"/>
    </location>
</feature>
<dbReference type="InterPro" id="IPR003004">
    <property type="entry name" value="GspF/PilC"/>
</dbReference>
<evidence type="ECO:0000256" key="2">
    <source>
        <dbReference type="ARBA" id="ARBA00005745"/>
    </source>
</evidence>
<evidence type="ECO:0000256" key="3">
    <source>
        <dbReference type="ARBA" id="ARBA00022475"/>
    </source>
</evidence>
<dbReference type="PANTHER" id="PTHR30012">
    <property type="entry name" value="GENERAL SECRETION PATHWAY PROTEIN"/>
    <property type="match status" value="1"/>
</dbReference>
<protein>
    <recommendedName>
        <fullName evidence="9">Type II secretion system protein GspF domain-containing protein</fullName>
    </recommendedName>
</protein>
<evidence type="ECO:0000259" key="9">
    <source>
        <dbReference type="Pfam" id="PF00482"/>
    </source>
</evidence>
<keyword evidence="3" id="KW-1003">Cell membrane</keyword>
<dbReference type="Pfam" id="PF00482">
    <property type="entry name" value="T2SSF"/>
    <property type="match status" value="2"/>
</dbReference>
<evidence type="ECO:0000256" key="7">
    <source>
        <dbReference type="ARBA" id="ARBA00023136"/>
    </source>
</evidence>
<accession>A0A1G2L9V2</accession>
<dbReference type="PRINTS" id="PR00812">
    <property type="entry name" value="BCTERIALGSPF"/>
</dbReference>
<keyword evidence="7 8" id="KW-0472">Membrane</keyword>
<organism evidence="10 11">
    <name type="scientific">Candidatus Sungbacteria bacterium RIFCSPLOWO2_01_FULL_60_25</name>
    <dbReference type="NCBI Taxonomy" id="1802281"/>
    <lineage>
        <taxon>Bacteria</taxon>
        <taxon>Candidatus Sungiibacteriota</taxon>
    </lineage>
</organism>
<reference evidence="10 11" key="1">
    <citation type="journal article" date="2016" name="Nat. Commun.">
        <title>Thousands of microbial genomes shed light on interconnected biogeochemical processes in an aquifer system.</title>
        <authorList>
            <person name="Anantharaman K."/>
            <person name="Brown C.T."/>
            <person name="Hug L.A."/>
            <person name="Sharon I."/>
            <person name="Castelle C.J."/>
            <person name="Probst A.J."/>
            <person name="Thomas B.C."/>
            <person name="Singh A."/>
            <person name="Wilkins M.J."/>
            <person name="Karaoz U."/>
            <person name="Brodie E.L."/>
            <person name="Williams K.H."/>
            <person name="Hubbard S.S."/>
            <person name="Banfield J.F."/>
        </authorList>
    </citation>
    <scope>NUCLEOTIDE SEQUENCE [LARGE SCALE GENOMIC DNA]</scope>
</reference>
<dbReference type="Gene3D" id="1.20.81.30">
    <property type="entry name" value="Type II secretion system (T2SS), domain F"/>
    <property type="match status" value="2"/>
</dbReference>
<keyword evidence="4" id="KW-0997">Cell inner membrane</keyword>
<evidence type="ECO:0000256" key="8">
    <source>
        <dbReference type="SAM" id="Phobius"/>
    </source>
</evidence>
<feature type="domain" description="Type II secretion system protein GspF" evidence="9">
    <location>
        <begin position="70"/>
        <end position="193"/>
    </location>
</feature>
<comment type="similarity">
    <text evidence="2">Belongs to the GSP F family.</text>
</comment>
<dbReference type="AlphaFoldDB" id="A0A1G2L9V2"/>
<dbReference type="GO" id="GO:0015628">
    <property type="term" value="P:protein secretion by the type II secretion system"/>
    <property type="evidence" value="ECO:0007669"/>
    <property type="project" value="TreeGrafter"/>
</dbReference>
<name>A0A1G2L9V2_9BACT</name>
<dbReference type="FunFam" id="1.20.81.30:FF:000001">
    <property type="entry name" value="Type II secretion system protein F"/>
    <property type="match status" value="2"/>
</dbReference>
<dbReference type="InterPro" id="IPR018076">
    <property type="entry name" value="T2SS_GspF_dom"/>
</dbReference>
<evidence type="ECO:0000256" key="5">
    <source>
        <dbReference type="ARBA" id="ARBA00022692"/>
    </source>
</evidence>
<keyword evidence="5 8" id="KW-0812">Transmembrane</keyword>
<evidence type="ECO:0000313" key="10">
    <source>
        <dbReference type="EMBL" id="OHA08417.1"/>
    </source>
</evidence>
<feature type="domain" description="Type II secretion system protein GspF" evidence="9">
    <location>
        <begin position="274"/>
        <end position="395"/>
    </location>
</feature>
<dbReference type="STRING" id="1802281.A3A44_00235"/>
<sequence length="404" mass="44701">MQFTYKARTRRGEPKAGIVEARTADAAVDALQRGELIVIDVRPVGGEGQLLRKRFHLFAPSVSQRDVVIFSRQLATLFQAKVPILQALKTLGEEAENPTLAAAIGNVVDDLSGGASLSQALGRHPAIFSRFYLSMVRAGEESGKLEDVFNYLADYLERAYELASKARNAMIYPAFVFSTFFVVLTVMLVVVIPKFTAIFDELGQQPPFYTQLVISISSFLRRFGLVILIVFVGGAIALWRWIHTERGGRWFDEVKLRAPIIGGIMQRIYLTRIADNLATLIVGGIPIIRALEITSEVVANRVYGDIILDARESVKAGNTISASFEKFREIPRLVSQMIRVGEESGRLDFILKSTANFYRREVDNLLENFVSLIEPALIVFLGVGVGLLVAAVLVPLYNLTTAFG</sequence>
<evidence type="ECO:0000256" key="4">
    <source>
        <dbReference type="ARBA" id="ARBA00022519"/>
    </source>
</evidence>
<dbReference type="GO" id="GO:0005886">
    <property type="term" value="C:plasma membrane"/>
    <property type="evidence" value="ECO:0007669"/>
    <property type="project" value="UniProtKB-SubCell"/>
</dbReference>
<feature type="transmembrane region" description="Helical" evidence="8">
    <location>
        <begin position="174"/>
        <end position="199"/>
    </location>
</feature>
<dbReference type="EMBL" id="MHQT01000041">
    <property type="protein sequence ID" value="OHA08417.1"/>
    <property type="molecule type" value="Genomic_DNA"/>
</dbReference>
<evidence type="ECO:0000256" key="6">
    <source>
        <dbReference type="ARBA" id="ARBA00022989"/>
    </source>
</evidence>